<evidence type="ECO:0000256" key="3">
    <source>
        <dbReference type="ARBA" id="ARBA00022989"/>
    </source>
</evidence>
<evidence type="ECO:0000256" key="5">
    <source>
        <dbReference type="SAM" id="Phobius"/>
    </source>
</evidence>
<gene>
    <name evidence="7" type="primary">LOC106012135</name>
</gene>
<sequence>MVSRILYTAFSCYSSKMFLAHTFQSSRQWRSFAPFLTGAKLSHRRKHTKPSIPPTRIMRLYSIHGAITDAGSAKEFVYALDKNERRHLYAELARFHGDEALSVSSEKPTRQQLKQVALHQALPFIGFGFLDNFLMIVAGEYIDVTLGAAFGISTMAAAAWGNLISDVGGLGSASYVESLASKVGVRSPHLSPKQVDMSSTKWASNMGKVVGVVIGCLLGMFPLLFFKDKEVQQEEEEGKTITNSGGST</sequence>
<dbReference type="Pfam" id="PF10507">
    <property type="entry name" value="TMEM65"/>
    <property type="match status" value="1"/>
</dbReference>
<name>A0ABM1VVG3_APLCA</name>
<protein>
    <submittedName>
        <fullName evidence="7">Transmembrane protein 65</fullName>
    </submittedName>
</protein>
<evidence type="ECO:0000256" key="1">
    <source>
        <dbReference type="ARBA" id="ARBA00004141"/>
    </source>
</evidence>
<evidence type="ECO:0000256" key="2">
    <source>
        <dbReference type="ARBA" id="ARBA00022692"/>
    </source>
</evidence>
<dbReference type="PANTHER" id="PTHR21706">
    <property type="entry name" value="TRANSMEMBRANE PROTEIN 65"/>
    <property type="match status" value="1"/>
</dbReference>
<dbReference type="Proteomes" id="UP000694888">
    <property type="component" value="Unplaced"/>
</dbReference>
<dbReference type="InterPro" id="IPR019537">
    <property type="entry name" value="TMEM65"/>
</dbReference>
<dbReference type="GeneID" id="106012135"/>
<organism evidence="6 7">
    <name type="scientific">Aplysia californica</name>
    <name type="common">California sea hare</name>
    <dbReference type="NCBI Taxonomy" id="6500"/>
    <lineage>
        <taxon>Eukaryota</taxon>
        <taxon>Metazoa</taxon>
        <taxon>Spiralia</taxon>
        <taxon>Lophotrochozoa</taxon>
        <taxon>Mollusca</taxon>
        <taxon>Gastropoda</taxon>
        <taxon>Heterobranchia</taxon>
        <taxon>Euthyneura</taxon>
        <taxon>Tectipleura</taxon>
        <taxon>Aplysiida</taxon>
        <taxon>Aplysioidea</taxon>
        <taxon>Aplysiidae</taxon>
        <taxon>Aplysia</taxon>
    </lineage>
</organism>
<evidence type="ECO:0000313" key="6">
    <source>
        <dbReference type="Proteomes" id="UP000694888"/>
    </source>
</evidence>
<dbReference type="PANTHER" id="PTHR21706:SF15">
    <property type="entry name" value="TRANSMEMBRANE PROTEIN 65"/>
    <property type="match status" value="1"/>
</dbReference>
<keyword evidence="3 5" id="KW-1133">Transmembrane helix</keyword>
<evidence type="ECO:0000256" key="4">
    <source>
        <dbReference type="ARBA" id="ARBA00023136"/>
    </source>
</evidence>
<comment type="subcellular location">
    <subcellularLocation>
        <location evidence="1">Membrane</location>
        <topology evidence="1">Multi-pass membrane protein</topology>
    </subcellularLocation>
</comment>
<proteinExistence type="predicted"/>
<keyword evidence="4 5" id="KW-0472">Membrane</keyword>
<accession>A0ABM1VVG3</accession>
<reference evidence="7" key="1">
    <citation type="submission" date="2025-08" db="UniProtKB">
        <authorList>
            <consortium name="RefSeq"/>
        </authorList>
    </citation>
    <scope>IDENTIFICATION</scope>
</reference>
<keyword evidence="2 5" id="KW-0812">Transmembrane</keyword>
<evidence type="ECO:0000313" key="7">
    <source>
        <dbReference type="RefSeq" id="XP_035826405.1"/>
    </source>
</evidence>
<dbReference type="RefSeq" id="XP_035826405.1">
    <property type="nucleotide sequence ID" value="XM_035970512.1"/>
</dbReference>
<feature type="transmembrane region" description="Helical" evidence="5">
    <location>
        <begin position="206"/>
        <end position="226"/>
    </location>
</feature>
<keyword evidence="6" id="KW-1185">Reference proteome</keyword>